<dbReference type="FunFam" id="3.90.230.10:FF:000007">
    <property type="entry name" value="Xaa-Pro aminopeptidase P"/>
    <property type="match status" value="1"/>
</dbReference>
<dbReference type="GO" id="GO:0046872">
    <property type="term" value="F:metal ion binding"/>
    <property type="evidence" value="ECO:0007669"/>
    <property type="project" value="UniProtKB-KW"/>
</dbReference>
<dbReference type="SUPFAM" id="SSF53092">
    <property type="entry name" value="Creatinase/prolidase N-terminal domain"/>
    <property type="match status" value="1"/>
</dbReference>
<dbReference type="Pfam" id="PF16189">
    <property type="entry name" value="Creatinase_N_2"/>
    <property type="match status" value="1"/>
</dbReference>
<feature type="compositionally biased region" description="Pro residues" evidence="6">
    <location>
        <begin position="1"/>
        <end position="15"/>
    </location>
</feature>
<dbReference type="Pfam" id="PF01321">
    <property type="entry name" value="Creatinase_N"/>
    <property type="match status" value="1"/>
</dbReference>
<keyword evidence="4" id="KW-0378">Hydrolase</keyword>
<comment type="similarity">
    <text evidence="2">Belongs to the peptidase M24B family.</text>
</comment>
<keyword evidence="11" id="KW-1185">Reference proteome</keyword>
<evidence type="ECO:0000256" key="2">
    <source>
        <dbReference type="ARBA" id="ARBA00008766"/>
    </source>
</evidence>
<evidence type="ECO:0000313" key="10">
    <source>
        <dbReference type="EMBL" id="KAF5375485.1"/>
    </source>
</evidence>
<evidence type="ECO:0000259" key="7">
    <source>
        <dbReference type="Pfam" id="PF00557"/>
    </source>
</evidence>
<feature type="compositionally biased region" description="Polar residues" evidence="6">
    <location>
        <begin position="243"/>
        <end position="264"/>
    </location>
</feature>
<feature type="compositionally biased region" description="Polar residues" evidence="6">
    <location>
        <begin position="169"/>
        <end position="217"/>
    </location>
</feature>
<dbReference type="PANTHER" id="PTHR43763:SF17">
    <property type="entry name" value="AMINOPEPTIDASE P, CYTOPLASMIC-RELATED"/>
    <property type="match status" value="1"/>
</dbReference>
<feature type="region of interest" description="Disordered" evidence="6">
    <location>
        <begin position="136"/>
        <end position="304"/>
    </location>
</feature>
<feature type="domain" description="Peptidase M24" evidence="7">
    <location>
        <begin position="633"/>
        <end position="844"/>
    </location>
</feature>
<dbReference type="Gene3D" id="3.40.350.10">
    <property type="entry name" value="Creatinase/prolidase N-terminal domain"/>
    <property type="match status" value="2"/>
</dbReference>
<sequence length="933" mass="104838">MAPPPPPPPPPPPICFPFTGNKPRRRLSFSSAPNGVPYTTSSYSGSGSLTPSQLSRHQSYSSGSTLPSKAAARDIDNLTFYTDSEKYDEIPGDVFPTLPSGKSKGKDKPKLVRSNTMTGTKKSKWGYGWGIGKKNKEKEAEAEREMSEKPPSISTGLPMYESPRMMPVRSNTKTTQMSKMTGMTEGTTSQTLGRSNTRDTNNLARSNTRDTNNLARSNTRDTQKLGRSNTQNTMQSQSSKNSRSTQESGRSQHTQRTHASTRSGGTVLPVRPNLAGPADSSSTLVGSALERKLNPEESITEKVDTSERLEDLRQRMEKEKDPLQFYIIPTEDAHGSEYVAASDQRRKYMSGFTGSAGQAIVTMDAAYLVTDSRYWLQAQNQLDSNWTLIRAGGPGNPKDWIEWLVEHPQISNCKIGIDGRMISYEKAMLINTKLAPRGSKLVYPIQNLVDLVWKDKPAKSKHPVFVHPIEFTGEDAASKLQRIRDWIRSQPPDISQYSRTQEPKPSQINIATLITSLDAIAWTLNLRGSDIPFNPLFHAYLFISFDRAVLFLEKSKVNEEVEAYLSSVGVERRDYTDIWAFLRHRDWNSEGKIIISPQTSYTVSLVLTHFRCTVLPSYVEHMMAIKNKVELEGLRRAYLRDGVCYVRFLGWLEDKLNQGYDVTEWEAAHRLTEFRRKAKHFMGLAYENISASGPNAALPHYAPKKYETDMISKSLPYLNDSGGQYLDGTCDTTRTVHFGRPEPDQCEAYTRVLQGHIAIDSAVFPEGTSGHQLDVLARRALWKDGLNYLHGTGHGFGSFLTVHEGPHGFSSNVPLVPGHVVTNEPGFYNQGKWGMRIESALVVHRFKTRGHFNGDIWLGFERLTCVPIQTRMVKENMLTKEERQWLKDHNQRCYDILAPYLKDDKRATAWLRRESQRQIGLAPAAGGLTVDWG</sequence>
<organism evidence="10 11">
    <name type="scientific">Collybiopsis confluens</name>
    <dbReference type="NCBI Taxonomy" id="2823264"/>
    <lineage>
        <taxon>Eukaryota</taxon>
        <taxon>Fungi</taxon>
        <taxon>Dikarya</taxon>
        <taxon>Basidiomycota</taxon>
        <taxon>Agaricomycotina</taxon>
        <taxon>Agaricomycetes</taxon>
        <taxon>Agaricomycetidae</taxon>
        <taxon>Agaricales</taxon>
        <taxon>Marasmiineae</taxon>
        <taxon>Omphalotaceae</taxon>
        <taxon>Collybiopsis</taxon>
    </lineage>
</organism>
<evidence type="ECO:0000256" key="6">
    <source>
        <dbReference type="SAM" id="MobiDB-lite"/>
    </source>
</evidence>
<dbReference type="GO" id="GO:0005737">
    <property type="term" value="C:cytoplasm"/>
    <property type="evidence" value="ECO:0007669"/>
    <property type="project" value="UniProtKB-ARBA"/>
</dbReference>
<comment type="cofactor">
    <cofactor evidence="1">
        <name>Mn(2+)</name>
        <dbReference type="ChEBI" id="CHEBI:29035"/>
    </cofactor>
</comment>
<comment type="caution">
    <text evidence="10">The sequence shown here is derived from an EMBL/GenBank/DDBJ whole genome shotgun (WGS) entry which is preliminary data.</text>
</comment>
<evidence type="ECO:0000256" key="4">
    <source>
        <dbReference type="ARBA" id="ARBA00022801"/>
    </source>
</evidence>
<feature type="compositionally biased region" description="Polar residues" evidence="6">
    <location>
        <begin position="49"/>
        <end position="67"/>
    </location>
</feature>
<dbReference type="CDD" id="cd01085">
    <property type="entry name" value="APP"/>
    <property type="match status" value="1"/>
</dbReference>
<keyword evidence="5" id="KW-0464">Manganese</keyword>
<feature type="compositionally biased region" description="Low complexity" evidence="6">
    <location>
        <begin position="228"/>
        <end position="242"/>
    </location>
</feature>
<protein>
    <submittedName>
        <fullName evidence="10">Uncharacterized protein</fullName>
    </submittedName>
</protein>
<feature type="compositionally biased region" description="Basic and acidic residues" evidence="6">
    <location>
        <begin position="136"/>
        <end position="148"/>
    </location>
</feature>
<dbReference type="InterPro" id="IPR029149">
    <property type="entry name" value="Creatin/AminoP/Spt16_N"/>
</dbReference>
<dbReference type="InterPro" id="IPR036005">
    <property type="entry name" value="Creatinase/aminopeptidase-like"/>
</dbReference>
<proteinExistence type="inferred from homology"/>
<feature type="compositionally biased region" description="Basic and acidic residues" evidence="6">
    <location>
        <begin position="289"/>
        <end position="304"/>
    </location>
</feature>
<feature type="domain" description="Creatinase N-terminal" evidence="8">
    <location>
        <begin position="308"/>
        <end position="440"/>
    </location>
</feature>
<name>A0A8H5LZ90_9AGAR</name>
<dbReference type="InterPro" id="IPR000994">
    <property type="entry name" value="Pept_M24"/>
</dbReference>
<dbReference type="PANTHER" id="PTHR43763">
    <property type="entry name" value="XAA-PRO AMINOPEPTIDASE 1"/>
    <property type="match status" value="1"/>
</dbReference>
<keyword evidence="3" id="KW-0479">Metal-binding</keyword>
<dbReference type="Pfam" id="PF00557">
    <property type="entry name" value="Peptidase_M24"/>
    <property type="match status" value="1"/>
</dbReference>
<dbReference type="Gene3D" id="3.90.230.10">
    <property type="entry name" value="Creatinase/methionine aminopeptidase superfamily"/>
    <property type="match status" value="1"/>
</dbReference>
<feature type="region of interest" description="Disordered" evidence="6">
    <location>
        <begin position="1"/>
        <end position="114"/>
    </location>
</feature>
<dbReference type="InterPro" id="IPR033740">
    <property type="entry name" value="Pept_M24B"/>
</dbReference>
<feature type="compositionally biased region" description="Low complexity" evidence="6">
    <location>
        <begin position="38"/>
        <end position="48"/>
    </location>
</feature>
<dbReference type="Pfam" id="PF16188">
    <property type="entry name" value="Peptidase_M24_C"/>
    <property type="match status" value="1"/>
</dbReference>
<dbReference type="Proteomes" id="UP000518752">
    <property type="component" value="Unassembled WGS sequence"/>
</dbReference>
<gene>
    <name evidence="10" type="ORF">D9757_009934</name>
</gene>
<evidence type="ECO:0000256" key="1">
    <source>
        <dbReference type="ARBA" id="ARBA00001936"/>
    </source>
</evidence>
<dbReference type="GO" id="GO:0070006">
    <property type="term" value="F:metalloaminopeptidase activity"/>
    <property type="evidence" value="ECO:0007669"/>
    <property type="project" value="InterPro"/>
</dbReference>
<dbReference type="SUPFAM" id="SSF55920">
    <property type="entry name" value="Creatinase/aminopeptidase"/>
    <property type="match status" value="1"/>
</dbReference>
<accession>A0A8H5LZ90</accession>
<evidence type="ECO:0000256" key="5">
    <source>
        <dbReference type="ARBA" id="ARBA00023211"/>
    </source>
</evidence>
<dbReference type="AlphaFoldDB" id="A0A8H5LZ90"/>
<evidence type="ECO:0000259" key="9">
    <source>
        <dbReference type="Pfam" id="PF16188"/>
    </source>
</evidence>
<feature type="domain" description="Peptidase M24 C-terminal" evidence="9">
    <location>
        <begin position="857"/>
        <end position="916"/>
    </location>
</feature>
<reference evidence="10 11" key="1">
    <citation type="journal article" date="2020" name="ISME J.">
        <title>Uncovering the hidden diversity of litter-decomposition mechanisms in mushroom-forming fungi.</title>
        <authorList>
            <person name="Floudas D."/>
            <person name="Bentzer J."/>
            <person name="Ahren D."/>
            <person name="Johansson T."/>
            <person name="Persson P."/>
            <person name="Tunlid A."/>
        </authorList>
    </citation>
    <scope>NUCLEOTIDE SEQUENCE [LARGE SCALE GENOMIC DNA]</scope>
    <source>
        <strain evidence="10 11">CBS 406.79</strain>
    </source>
</reference>
<dbReference type="InterPro" id="IPR050422">
    <property type="entry name" value="X-Pro_aminopeptidase_P"/>
</dbReference>
<evidence type="ECO:0000313" key="11">
    <source>
        <dbReference type="Proteomes" id="UP000518752"/>
    </source>
</evidence>
<dbReference type="FunFam" id="3.40.350.10:FF:000003">
    <property type="entry name" value="Xaa-pro aminopeptidase P"/>
    <property type="match status" value="1"/>
</dbReference>
<dbReference type="InterPro" id="IPR032416">
    <property type="entry name" value="Peptidase_M24_C"/>
</dbReference>
<dbReference type="InterPro" id="IPR000587">
    <property type="entry name" value="Creatinase_N"/>
</dbReference>
<dbReference type="OrthoDB" id="9995434at2759"/>
<dbReference type="EMBL" id="JAACJN010000097">
    <property type="protein sequence ID" value="KAF5375485.1"/>
    <property type="molecule type" value="Genomic_DNA"/>
</dbReference>
<dbReference type="SUPFAM" id="SSF101447">
    <property type="entry name" value="Formin homology 2 domain (FH2 domain)"/>
    <property type="match status" value="1"/>
</dbReference>
<evidence type="ECO:0000259" key="8">
    <source>
        <dbReference type="Pfam" id="PF01321"/>
    </source>
</evidence>
<evidence type="ECO:0000256" key="3">
    <source>
        <dbReference type="ARBA" id="ARBA00022723"/>
    </source>
</evidence>